<dbReference type="PANTHER" id="PTHR13028">
    <property type="entry name" value="RRNA PROCESSING PROTEIN EBNA1-BINDING PROTEIN-RELATED"/>
    <property type="match status" value="1"/>
</dbReference>
<dbReference type="GO" id="GO:0042273">
    <property type="term" value="P:ribosomal large subunit biogenesis"/>
    <property type="evidence" value="ECO:0000318"/>
    <property type="project" value="GO_Central"/>
</dbReference>
<keyword evidence="4" id="KW-0690">Ribosome biogenesis</keyword>
<dbReference type="InParanoid" id="A7RNI4"/>
<comment type="similarity">
    <text evidence="3">Belongs to the EBP2 family.</text>
</comment>
<comment type="subcellular location">
    <subcellularLocation>
        <location evidence="2">Nucleus</location>
        <location evidence="2">Nucleolus</location>
    </subcellularLocation>
</comment>
<gene>
    <name evidence="8" type="ORF">NEMVEDRAFT_v1g239593</name>
</gene>
<evidence type="ECO:0000256" key="5">
    <source>
        <dbReference type="ARBA" id="ARBA00023054"/>
    </source>
</evidence>
<dbReference type="OMA" id="RETMFHR"/>
<feature type="compositionally biased region" description="Basic residues" evidence="7">
    <location>
        <begin position="247"/>
        <end position="256"/>
    </location>
</feature>
<feature type="compositionally biased region" description="Basic and acidic residues" evidence="7">
    <location>
        <begin position="176"/>
        <end position="196"/>
    </location>
</feature>
<dbReference type="AlphaFoldDB" id="A7RNI4"/>
<dbReference type="Pfam" id="PF05890">
    <property type="entry name" value="Ebp2"/>
    <property type="match status" value="1"/>
</dbReference>
<dbReference type="InterPro" id="IPR008610">
    <property type="entry name" value="Ebp2"/>
</dbReference>
<reference evidence="8 9" key="1">
    <citation type="journal article" date="2007" name="Science">
        <title>Sea anemone genome reveals ancestral eumetazoan gene repertoire and genomic organization.</title>
        <authorList>
            <person name="Putnam N.H."/>
            <person name="Srivastava M."/>
            <person name="Hellsten U."/>
            <person name="Dirks B."/>
            <person name="Chapman J."/>
            <person name="Salamov A."/>
            <person name="Terry A."/>
            <person name="Shapiro H."/>
            <person name="Lindquist E."/>
            <person name="Kapitonov V.V."/>
            <person name="Jurka J."/>
            <person name="Genikhovich G."/>
            <person name="Grigoriev I.V."/>
            <person name="Lucas S.M."/>
            <person name="Steele R.E."/>
            <person name="Finnerty J.R."/>
            <person name="Technau U."/>
            <person name="Martindale M.Q."/>
            <person name="Rokhsar D.S."/>
        </authorList>
    </citation>
    <scope>NUCLEOTIDE SEQUENCE [LARGE SCALE GENOMIC DNA]</scope>
    <source>
        <strain evidence="9">CH2 X CH6</strain>
    </source>
</reference>
<evidence type="ECO:0000313" key="8">
    <source>
        <dbReference type="EMBL" id="EDO46929.1"/>
    </source>
</evidence>
<evidence type="ECO:0000256" key="1">
    <source>
        <dbReference type="ARBA" id="ARBA00003387"/>
    </source>
</evidence>
<dbReference type="GO" id="GO:0034399">
    <property type="term" value="C:nuclear periphery"/>
    <property type="evidence" value="ECO:0000318"/>
    <property type="project" value="GO_Central"/>
</dbReference>
<evidence type="ECO:0000256" key="4">
    <source>
        <dbReference type="ARBA" id="ARBA00022517"/>
    </source>
</evidence>
<protein>
    <submittedName>
        <fullName evidence="8">Uncharacterized protein</fullName>
    </submittedName>
</protein>
<feature type="region of interest" description="Disordered" evidence="7">
    <location>
        <begin position="152"/>
        <end position="299"/>
    </location>
</feature>
<evidence type="ECO:0000256" key="3">
    <source>
        <dbReference type="ARBA" id="ARBA00007336"/>
    </source>
</evidence>
<dbReference type="KEGG" id="nve:5519021"/>
<dbReference type="PANTHER" id="PTHR13028:SF0">
    <property type="entry name" value="RRNA-PROCESSING PROTEIN EBP2-RELATED"/>
    <property type="match status" value="1"/>
</dbReference>
<dbReference type="eggNOG" id="KOG3080">
    <property type="taxonomic scope" value="Eukaryota"/>
</dbReference>
<organism evidence="8 9">
    <name type="scientific">Nematostella vectensis</name>
    <name type="common">Starlet sea anemone</name>
    <dbReference type="NCBI Taxonomy" id="45351"/>
    <lineage>
        <taxon>Eukaryota</taxon>
        <taxon>Metazoa</taxon>
        <taxon>Cnidaria</taxon>
        <taxon>Anthozoa</taxon>
        <taxon>Hexacorallia</taxon>
        <taxon>Actiniaria</taxon>
        <taxon>Edwardsiidae</taxon>
        <taxon>Nematostella</taxon>
    </lineage>
</organism>
<accession>A7RNI4</accession>
<feature type="compositionally biased region" description="Polar residues" evidence="7">
    <location>
        <begin position="257"/>
        <end position="267"/>
    </location>
</feature>
<keyword evidence="6" id="KW-0539">Nucleus</keyword>
<name>A7RNI4_NEMVE</name>
<feature type="region of interest" description="Disordered" evidence="7">
    <location>
        <begin position="73"/>
        <end position="95"/>
    </location>
</feature>
<keyword evidence="9" id="KW-1185">Reference proteome</keyword>
<dbReference type="HOGENOM" id="CLU_036007_1_0_1"/>
<dbReference type="PhylomeDB" id="A7RNI4"/>
<evidence type="ECO:0000256" key="6">
    <source>
        <dbReference type="ARBA" id="ARBA00023242"/>
    </source>
</evidence>
<dbReference type="GO" id="GO:0030687">
    <property type="term" value="C:preribosome, large subunit precursor"/>
    <property type="evidence" value="ECO:0000318"/>
    <property type="project" value="GO_Central"/>
</dbReference>
<dbReference type="GO" id="GO:0006364">
    <property type="term" value="P:rRNA processing"/>
    <property type="evidence" value="ECO:0000318"/>
    <property type="project" value="GO_Central"/>
</dbReference>
<dbReference type="EMBL" id="DS469523">
    <property type="protein sequence ID" value="EDO46929.1"/>
    <property type="molecule type" value="Genomic_DNA"/>
</dbReference>
<evidence type="ECO:0000256" key="7">
    <source>
        <dbReference type="SAM" id="MobiDB-lite"/>
    </source>
</evidence>
<dbReference type="STRING" id="45351.A7RNI4"/>
<feature type="compositionally biased region" description="Basic residues" evidence="7">
    <location>
        <begin position="268"/>
        <end position="299"/>
    </location>
</feature>
<feature type="compositionally biased region" description="Basic residues" evidence="7">
    <location>
        <begin position="164"/>
        <end position="174"/>
    </location>
</feature>
<evidence type="ECO:0000313" key="9">
    <source>
        <dbReference type="Proteomes" id="UP000001593"/>
    </source>
</evidence>
<proteinExistence type="inferred from homology"/>
<dbReference type="OrthoDB" id="443772at2759"/>
<dbReference type="GO" id="GO:0005730">
    <property type="term" value="C:nucleolus"/>
    <property type="evidence" value="ECO:0000318"/>
    <property type="project" value="GO_Central"/>
</dbReference>
<evidence type="ECO:0000256" key="2">
    <source>
        <dbReference type="ARBA" id="ARBA00004604"/>
    </source>
</evidence>
<feature type="compositionally biased region" description="Basic and acidic residues" evidence="7">
    <location>
        <begin position="73"/>
        <end position="85"/>
    </location>
</feature>
<comment type="function">
    <text evidence="1">Required for the processing of the 27S pre-rRNA.</text>
</comment>
<keyword evidence="5" id="KW-0175">Coiled coil</keyword>
<dbReference type="Proteomes" id="UP000001593">
    <property type="component" value="Unassembled WGS sequence"/>
</dbReference>
<sequence>MDDTGFDDSSSEDSDVELQKAFASGDLKVGLNKPAGFIPRAQREPFNNVEGLKRKYDQISQSLDWLERMDVTHKPTADEENDTAKDITTPDPSVHDDFKREMMFYKQAQEAAKLGLLKLQKLRVSTKRPEDYFAEMVKTDDHMQRVRSKLLSRQQAMERSEKAKKQREIKKYGKKVQQEVLEKRQKEKKDMLEAVKKYRKGKQTAPDFMKEDDFDVNAESKSKGKPQQRNQINHKRKAKDKKFGFGGKKRNIKRNTQKSTSDVSSFNSRKHSKAPKPNKPGVKRKNQRPGKSRRKKMKS</sequence>